<keyword evidence="2" id="KW-1185">Reference proteome</keyword>
<organism evidence="1 2">
    <name type="scientific">Fusarium decemcellulare</name>
    <dbReference type="NCBI Taxonomy" id="57161"/>
    <lineage>
        <taxon>Eukaryota</taxon>
        <taxon>Fungi</taxon>
        <taxon>Dikarya</taxon>
        <taxon>Ascomycota</taxon>
        <taxon>Pezizomycotina</taxon>
        <taxon>Sordariomycetes</taxon>
        <taxon>Hypocreomycetidae</taxon>
        <taxon>Hypocreales</taxon>
        <taxon>Nectriaceae</taxon>
        <taxon>Fusarium</taxon>
        <taxon>Fusarium decemcellulare species complex</taxon>
    </lineage>
</organism>
<proteinExistence type="predicted"/>
<evidence type="ECO:0000313" key="2">
    <source>
        <dbReference type="Proteomes" id="UP001148629"/>
    </source>
</evidence>
<sequence length="420" mass="48821">MQYWGLMLMLDDDCKLPKSLYLLNNATGIAITTSPTYFTPLINNYSQDNNITRPLGLPADPNKAPTIMPVMNPRDSVRSTWPLGDRSEWNLNQRIIHTLDAYPISPGKDVPVHPKSDKLPYFVEWQGHVWVLIHAFAPIAIHQALLLYTGQDSIHPILIFFLYFSTFSWTVVREVKAARTLGHKFGFLDGDTHERDGIPDVGVDKVVSSLWKTTGSRIVMVTCIGYNSSQSPVSVMADKYWWAWLYFQIGLYGIILDFWFYVYHRAMHDIDALWKYHRTHHLTKHPNSLLAAYADHEQEFFDMVGVPFLTWATFHAFGIPLGFYEWWICHQYIAFTEVLGHSGLRIYGMPPSTLTWLLRLFNAELVIEDHDLHHRKGYRKSHNYGKQTRVWDRLFGTCHDRIESATHNIDWDRGVYFPIF</sequence>
<dbReference type="Proteomes" id="UP001148629">
    <property type="component" value="Unassembled WGS sequence"/>
</dbReference>
<dbReference type="EMBL" id="JANRMS010000688">
    <property type="protein sequence ID" value="KAJ3535769.1"/>
    <property type="molecule type" value="Genomic_DNA"/>
</dbReference>
<accession>A0ACC1SAX9</accession>
<protein>
    <submittedName>
        <fullName evidence="1">Uncharacterized protein</fullName>
    </submittedName>
</protein>
<name>A0ACC1SAX9_9HYPO</name>
<evidence type="ECO:0000313" key="1">
    <source>
        <dbReference type="EMBL" id="KAJ3535769.1"/>
    </source>
</evidence>
<comment type="caution">
    <text evidence="1">The sequence shown here is derived from an EMBL/GenBank/DDBJ whole genome shotgun (WGS) entry which is preliminary data.</text>
</comment>
<gene>
    <name evidence="1" type="ORF">NM208_g6999</name>
</gene>
<reference evidence="1" key="1">
    <citation type="submission" date="2022-08" db="EMBL/GenBank/DDBJ databases">
        <title>Genome Sequence of Fusarium decemcellulare.</title>
        <authorList>
            <person name="Buettner E."/>
        </authorList>
    </citation>
    <scope>NUCLEOTIDE SEQUENCE</scope>
    <source>
        <strain evidence="1">Babe19</strain>
    </source>
</reference>